<dbReference type="InterPro" id="IPR050109">
    <property type="entry name" value="HTH-type_TetR-like_transc_reg"/>
</dbReference>
<dbReference type="InterPro" id="IPR001647">
    <property type="entry name" value="HTH_TetR"/>
</dbReference>
<feature type="domain" description="HTH tetR-type" evidence="5">
    <location>
        <begin position="10"/>
        <end position="70"/>
    </location>
</feature>
<evidence type="ECO:0000256" key="3">
    <source>
        <dbReference type="ARBA" id="ARBA00023163"/>
    </source>
</evidence>
<dbReference type="Gene3D" id="1.10.357.10">
    <property type="entry name" value="Tetracycline Repressor, domain 2"/>
    <property type="match status" value="1"/>
</dbReference>
<evidence type="ECO:0000313" key="6">
    <source>
        <dbReference type="EMBL" id="GAA0963727.1"/>
    </source>
</evidence>
<dbReference type="PANTHER" id="PTHR30055">
    <property type="entry name" value="HTH-TYPE TRANSCRIPTIONAL REGULATOR RUTR"/>
    <property type="match status" value="1"/>
</dbReference>
<dbReference type="EMBL" id="BAAAHK010000028">
    <property type="protein sequence ID" value="GAA0963727.1"/>
    <property type="molecule type" value="Genomic_DNA"/>
</dbReference>
<keyword evidence="7" id="KW-1185">Reference proteome</keyword>
<comment type="caution">
    <text evidence="6">The sequence shown here is derived from an EMBL/GenBank/DDBJ whole genome shotgun (WGS) entry which is preliminary data.</text>
</comment>
<dbReference type="PANTHER" id="PTHR30055:SF234">
    <property type="entry name" value="HTH-TYPE TRANSCRIPTIONAL REGULATOR BETI"/>
    <property type="match status" value="1"/>
</dbReference>
<organism evidence="6 7">
    <name type="scientific">Kribbella koreensis</name>
    <dbReference type="NCBI Taxonomy" id="57909"/>
    <lineage>
        <taxon>Bacteria</taxon>
        <taxon>Bacillati</taxon>
        <taxon>Actinomycetota</taxon>
        <taxon>Actinomycetes</taxon>
        <taxon>Propionibacteriales</taxon>
        <taxon>Kribbellaceae</taxon>
        <taxon>Kribbella</taxon>
    </lineage>
</organism>
<evidence type="ECO:0000256" key="1">
    <source>
        <dbReference type="ARBA" id="ARBA00023015"/>
    </source>
</evidence>
<keyword evidence="1" id="KW-0805">Transcription regulation</keyword>
<keyword evidence="3" id="KW-0804">Transcription</keyword>
<name>A0ABN1RU10_9ACTN</name>
<accession>A0ABN1RU10</accession>
<gene>
    <name evidence="6" type="ORF">GCM10009554_83580</name>
</gene>
<reference evidence="6 7" key="1">
    <citation type="journal article" date="2019" name="Int. J. Syst. Evol. Microbiol.">
        <title>The Global Catalogue of Microorganisms (GCM) 10K type strain sequencing project: providing services to taxonomists for standard genome sequencing and annotation.</title>
        <authorList>
            <consortium name="The Broad Institute Genomics Platform"/>
            <consortium name="The Broad Institute Genome Sequencing Center for Infectious Disease"/>
            <person name="Wu L."/>
            <person name="Ma J."/>
        </authorList>
    </citation>
    <scope>NUCLEOTIDE SEQUENCE [LARGE SCALE GENOMIC DNA]</scope>
    <source>
        <strain evidence="6 7">JCM 10977</strain>
    </source>
</reference>
<dbReference type="Pfam" id="PF00440">
    <property type="entry name" value="TetR_N"/>
    <property type="match status" value="1"/>
</dbReference>
<evidence type="ECO:0000256" key="2">
    <source>
        <dbReference type="ARBA" id="ARBA00023125"/>
    </source>
</evidence>
<evidence type="ECO:0000256" key="4">
    <source>
        <dbReference type="PROSITE-ProRule" id="PRU00335"/>
    </source>
</evidence>
<keyword evidence="2 4" id="KW-0238">DNA-binding</keyword>
<evidence type="ECO:0000259" key="5">
    <source>
        <dbReference type="PROSITE" id="PS50977"/>
    </source>
</evidence>
<dbReference type="PROSITE" id="PS50977">
    <property type="entry name" value="HTH_TETR_2"/>
    <property type="match status" value="1"/>
</dbReference>
<dbReference type="Proteomes" id="UP001500542">
    <property type="component" value="Unassembled WGS sequence"/>
</dbReference>
<proteinExistence type="predicted"/>
<dbReference type="RefSeq" id="WP_343984227.1">
    <property type="nucleotide sequence ID" value="NZ_BAAAHK010000028.1"/>
</dbReference>
<dbReference type="InterPro" id="IPR009057">
    <property type="entry name" value="Homeodomain-like_sf"/>
</dbReference>
<protein>
    <submittedName>
        <fullName evidence="6">TetR/AcrR family transcriptional regulator</fullName>
    </submittedName>
</protein>
<evidence type="ECO:0000313" key="7">
    <source>
        <dbReference type="Proteomes" id="UP001500542"/>
    </source>
</evidence>
<sequence>MTSPTDPRIERTRQHVLACARALLLTEGAEAVTFSALARQARVSRNTLYRHWATPEQLLVDLTLEYYVMRVDDNESMTVPEFLHGLRGNLSTSETASILTALIARAHRDESTSEALQHLAGRRKEALAAITGPLSDAQFAALVGPLFYQAFVARGRLDDAFVDELISLTTPG</sequence>
<dbReference type="SUPFAM" id="SSF46689">
    <property type="entry name" value="Homeodomain-like"/>
    <property type="match status" value="1"/>
</dbReference>
<feature type="DNA-binding region" description="H-T-H motif" evidence="4">
    <location>
        <begin position="33"/>
        <end position="52"/>
    </location>
</feature>
<dbReference type="Gene3D" id="1.10.10.60">
    <property type="entry name" value="Homeodomain-like"/>
    <property type="match status" value="1"/>
</dbReference>
<dbReference type="PRINTS" id="PR00455">
    <property type="entry name" value="HTHTETR"/>
</dbReference>